<dbReference type="Pfam" id="PF17853">
    <property type="entry name" value="GGDEF_2"/>
    <property type="match status" value="1"/>
</dbReference>
<dbReference type="Pfam" id="PF13556">
    <property type="entry name" value="HTH_30"/>
    <property type="match status" value="1"/>
</dbReference>
<name>A0ABU6NE26_9BACI</name>
<feature type="domain" description="CdaR GGDEF-like" evidence="4">
    <location>
        <begin position="144"/>
        <end position="286"/>
    </location>
</feature>
<comment type="caution">
    <text evidence="5">The sequence shown here is derived from an EMBL/GenBank/DDBJ whole genome shotgun (WGS) entry which is preliminary data.</text>
</comment>
<evidence type="ECO:0000256" key="1">
    <source>
        <dbReference type="ARBA" id="ARBA00006754"/>
    </source>
</evidence>
<dbReference type="Proteomes" id="UP001330749">
    <property type="component" value="Unassembled WGS sequence"/>
</dbReference>
<protein>
    <submittedName>
        <fullName evidence="5">Sugar diacid recognition domain-containing protein</fullName>
    </submittedName>
</protein>
<dbReference type="InterPro" id="IPR008599">
    <property type="entry name" value="Diacid_rec"/>
</dbReference>
<evidence type="ECO:0000313" key="6">
    <source>
        <dbReference type="Proteomes" id="UP001330749"/>
    </source>
</evidence>
<reference evidence="5 6" key="1">
    <citation type="submission" date="2023-03" db="EMBL/GenBank/DDBJ databases">
        <title>Bacillus Genome Sequencing.</title>
        <authorList>
            <person name="Dunlap C."/>
        </authorList>
    </citation>
    <scope>NUCLEOTIDE SEQUENCE [LARGE SCALE GENOMIC DNA]</scope>
    <source>
        <strain evidence="5 6">B-14544</strain>
    </source>
</reference>
<dbReference type="PANTHER" id="PTHR33744:SF15">
    <property type="entry name" value="CARBOHYDRATE DIACID REGULATOR"/>
    <property type="match status" value="1"/>
</dbReference>
<feature type="domain" description="PucR C-terminal helix-turn-helix" evidence="3">
    <location>
        <begin position="344"/>
        <end position="395"/>
    </location>
</feature>
<organism evidence="5 6">
    <name type="scientific">Bacillus xiapuensis</name>
    <dbReference type="NCBI Taxonomy" id="2014075"/>
    <lineage>
        <taxon>Bacteria</taxon>
        <taxon>Bacillati</taxon>
        <taxon>Bacillota</taxon>
        <taxon>Bacilli</taxon>
        <taxon>Bacillales</taxon>
        <taxon>Bacillaceae</taxon>
        <taxon>Bacillus</taxon>
    </lineage>
</organism>
<dbReference type="InterPro" id="IPR051448">
    <property type="entry name" value="CdaR-like_regulators"/>
</dbReference>
<accession>A0ABU6NE26</accession>
<dbReference type="InterPro" id="IPR025736">
    <property type="entry name" value="PucR_C-HTH_dom"/>
</dbReference>
<dbReference type="InterPro" id="IPR041522">
    <property type="entry name" value="CdaR_GGDEF"/>
</dbReference>
<evidence type="ECO:0000259" key="2">
    <source>
        <dbReference type="Pfam" id="PF05651"/>
    </source>
</evidence>
<dbReference type="Gene3D" id="1.10.10.2840">
    <property type="entry name" value="PucR C-terminal helix-turn-helix domain"/>
    <property type="match status" value="1"/>
</dbReference>
<keyword evidence="6" id="KW-1185">Reference proteome</keyword>
<sequence length="406" mass="47187">MKILEHIAQDIVEKTSEILQYPISITDKEGMIIGSTDKNRIGLFHQPSLEVIRKNTMVNCKNEIEKRILPGVSTPLKFNNKVIGVLGIVGDPEEVKKYVQLVKNQVEMMCQEAFRKEMVDLKEKMVEMFVHQLIHYRESMNEFNEQILQSAKLLEFDLHTNRVCLLIDIQNFSKKISAQKESDDFYDSFPMQYFQKELLSFFQLIFQDNNDDMISFLSLERLIVIKALPYSRSFSALVESLPNKLEKIITFLEKKHRVSACISIGNISSSLSGIAESYNNAVNAMNIGKQFNLDSGINIYNEQEMLWRLLPKEITTDYKEKLINFISPLIKHDNYEILSSTFIGFCQYNMNLSEASRNLFIHRNTIIYRLEKICEITSLNTSSFEHCMLLYTAIQCYEESKMEPVH</sequence>
<comment type="similarity">
    <text evidence="1">Belongs to the CdaR family.</text>
</comment>
<feature type="domain" description="Putative sugar diacid recognition" evidence="2">
    <location>
        <begin position="5"/>
        <end position="133"/>
    </location>
</feature>
<dbReference type="EMBL" id="JARMQG010000349">
    <property type="protein sequence ID" value="MED3564452.1"/>
    <property type="molecule type" value="Genomic_DNA"/>
</dbReference>
<proteinExistence type="inferred from homology"/>
<evidence type="ECO:0000259" key="4">
    <source>
        <dbReference type="Pfam" id="PF17853"/>
    </source>
</evidence>
<dbReference type="Pfam" id="PF05651">
    <property type="entry name" value="Diacid_rec"/>
    <property type="match status" value="1"/>
</dbReference>
<gene>
    <name evidence="5" type="ORF">P4447_18720</name>
</gene>
<dbReference type="InterPro" id="IPR042070">
    <property type="entry name" value="PucR_C-HTH_sf"/>
</dbReference>
<evidence type="ECO:0000313" key="5">
    <source>
        <dbReference type="EMBL" id="MED3564452.1"/>
    </source>
</evidence>
<dbReference type="PANTHER" id="PTHR33744">
    <property type="entry name" value="CARBOHYDRATE DIACID REGULATOR"/>
    <property type="match status" value="1"/>
</dbReference>
<dbReference type="RefSeq" id="WP_327969592.1">
    <property type="nucleotide sequence ID" value="NZ_JARMQG010000349.1"/>
</dbReference>
<evidence type="ECO:0000259" key="3">
    <source>
        <dbReference type="Pfam" id="PF13556"/>
    </source>
</evidence>